<dbReference type="EMBL" id="PRDK01000003">
    <property type="protein sequence ID" value="MBE8712886.1"/>
    <property type="molecule type" value="Genomic_DNA"/>
</dbReference>
<name>A0A928YP97_9SPHI</name>
<dbReference type="SUPFAM" id="SSF52540">
    <property type="entry name" value="P-loop containing nucleoside triphosphate hydrolases"/>
    <property type="match status" value="1"/>
</dbReference>
<feature type="domain" description="ATPase AAA-type core" evidence="1">
    <location>
        <begin position="23"/>
        <end position="306"/>
    </location>
</feature>
<dbReference type="RefSeq" id="WP_196935838.1">
    <property type="nucleotide sequence ID" value="NZ_MU158698.1"/>
</dbReference>
<evidence type="ECO:0000313" key="2">
    <source>
        <dbReference type="EMBL" id="MBE8712886.1"/>
    </source>
</evidence>
<dbReference type="PIRSF" id="PIRSF029347">
    <property type="entry name" value="RecF"/>
    <property type="match status" value="1"/>
</dbReference>
<proteinExistence type="predicted"/>
<evidence type="ECO:0000313" key="3">
    <source>
        <dbReference type="Proteomes" id="UP000616201"/>
    </source>
</evidence>
<dbReference type="CDD" id="cd00267">
    <property type="entry name" value="ABC_ATPase"/>
    <property type="match status" value="1"/>
</dbReference>
<dbReference type="PANTHER" id="PTHR32182">
    <property type="entry name" value="DNA REPLICATION AND REPAIR PROTEIN RECF"/>
    <property type="match status" value="1"/>
</dbReference>
<dbReference type="Pfam" id="PF13304">
    <property type="entry name" value="AAA_21"/>
    <property type="match status" value="1"/>
</dbReference>
<reference evidence="2" key="1">
    <citation type="submission" date="2018-02" db="EMBL/GenBank/DDBJ databases">
        <authorList>
            <person name="Vasarhelyi B.M."/>
            <person name="Deshmukh S."/>
            <person name="Balint B."/>
            <person name="Kukolya J."/>
        </authorList>
    </citation>
    <scope>NUCLEOTIDE SEQUENCE</scope>
    <source>
        <strain evidence="2">KB22</strain>
    </source>
</reference>
<dbReference type="InterPro" id="IPR027417">
    <property type="entry name" value="P-loop_NTPase"/>
</dbReference>
<dbReference type="Proteomes" id="UP000616201">
    <property type="component" value="Unassembled WGS sequence"/>
</dbReference>
<keyword evidence="3" id="KW-1185">Reference proteome</keyword>
<dbReference type="InterPro" id="IPR003959">
    <property type="entry name" value="ATPase_AAA_core"/>
</dbReference>
<evidence type="ECO:0000259" key="1">
    <source>
        <dbReference type="Pfam" id="PF13304"/>
    </source>
</evidence>
<protein>
    <submittedName>
        <fullName evidence="2">ATPase</fullName>
    </submittedName>
</protein>
<dbReference type="GO" id="GO:0006302">
    <property type="term" value="P:double-strand break repair"/>
    <property type="evidence" value="ECO:0007669"/>
    <property type="project" value="TreeGrafter"/>
</dbReference>
<dbReference type="GO" id="GO:0000731">
    <property type="term" value="P:DNA synthesis involved in DNA repair"/>
    <property type="evidence" value="ECO:0007669"/>
    <property type="project" value="TreeGrafter"/>
</dbReference>
<organism evidence="2 3">
    <name type="scientific">Sphingobacterium hungaricum</name>
    <dbReference type="NCBI Taxonomy" id="2082723"/>
    <lineage>
        <taxon>Bacteria</taxon>
        <taxon>Pseudomonadati</taxon>
        <taxon>Bacteroidota</taxon>
        <taxon>Sphingobacteriia</taxon>
        <taxon>Sphingobacteriales</taxon>
        <taxon>Sphingobacteriaceae</taxon>
        <taxon>Sphingobacterium</taxon>
    </lineage>
</organism>
<dbReference type="Gene3D" id="3.40.50.300">
    <property type="entry name" value="P-loop containing nucleotide triphosphate hydrolases"/>
    <property type="match status" value="1"/>
</dbReference>
<dbReference type="GO" id="GO:0016887">
    <property type="term" value="F:ATP hydrolysis activity"/>
    <property type="evidence" value="ECO:0007669"/>
    <property type="project" value="InterPro"/>
</dbReference>
<dbReference type="GO" id="GO:0005524">
    <property type="term" value="F:ATP binding"/>
    <property type="evidence" value="ECO:0007669"/>
    <property type="project" value="InterPro"/>
</dbReference>
<gene>
    <name evidence="2" type="ORF">C4F49_04260</name>
</gene>
<sequence length="356" mass="40777">MITEVGIVGYKSIKRQLVKLTPLNVLIGGNGVGKSNFISIFSLIKNLYEGNLQNYIATKGGANSFLHFGSKLTKEISIGLTFDDVNRFFFDLQYAQDKLIIKNLSTSFFNKIWHDKLYQSNVLETDFSSVYRSQAYWVNPYLIGFDVYHFHDTSDNSPMKMKCNINDNIKLRRDGSNLAAFLYFLKEIHPLSFKKIEMTITSVAPFFESFVLIPDRLNSEMIQLEWREKGNTDAYFNAFSLSDGSLRFICLVTLLLQPNPPKTIIIDEPELGLHPYAINKIVNLMKKLSENNYQIIVSTQSVTLLDNFDSDSILVADREDGQTVFKRLNKDDLSNWINDYSLGEMWEKNLIGGLPF</sequence>
<comment type="caution">
    <text evidence="2">The sequence shown here is derived from an EMBL/GenBank/DDBJ whole genome shotgun (WGS) entry which is preliminary data.</text>
</comment>
<accession>A0A928YP97</accession>
<dbReference type="AlphaFoldDB" id="A0A928YP97"/>
<dbReference type="PANTHER" id="PTHR32182:SF22">
    <property type="entry name" value="ATP-DEPENDENT ENDONUCLEASE, OLD FAMILY-RELATED"/>
    <property type="match status" value="1"/>
</dbReference>
<dbReference type="InterPro" id="IPR014555">
    <property type="entry name" value="RecF-like"/>
</dbReference>